<evidence type="ECO:0000256" key="7">
    <source>
        <dbReference type="ARBA" id="ARBA00023201"/>
    </source>
</evidence>
<evidence type="ECO:0000256" key="3">
    <source>
        <dbReference type="ARBA" id="ARBA00023027"/>
    </source>
</evidence>
<comment type="function">
    <text evidence="8">NQR complex catalyzes the reduction of ubiquinone-1 to ubiquinol by two successive reactions, coupled with the transport of Na(+) ions from the cytoplasm to the periplasm. NqrA to NqrE are probably involved in the second step, the conversion of ubisemiquinone to ubiquinol.</text>
</comment>
<protein>
    <recommendedName>
        <fullName evidence="8">Na(+)-translocating NADH-quinone reductase subunit A</fullName>
        <shortName evidence="8">Na(+)-NQR subunit A</shortName>
        <shortName evidence="8">Na(+)-translocating NQR subunit A</shortName>
        <ecNumber evidence="8">7.2.1.1</ecNumber>
    </recommendedName>
    <alternativeName>
        <fullName evidence="8">NQR complex subunit A</fullName>
    </alternativeName>
    <alternativeName>
        <fullName evidence="8">NQR-1 subunit A</fullName>
    </alternativeName>
</protein>
<evidence type="ECO:0000256" key="6">
    <source>
        <dbReference type="ARBA" id="ARBA00023075"/>
    </source>
</evidence>
<feature type="domain" description="NqrA N-terminal barrel-sandwich hybrid" evidence="9">
    <location>
        <begin position="5"/>
        <end position="95"/>
    </location>
</feature>
<sequence length="448" mass="49210">MGDYKISKGYTVPILGEAAKELVDAKHPPFVGVCPVEFKGLKPKLSVKVNDEVKVGTPLFFDKKNPELIFLSPATGRITAINYGPRRVIEEVVIATGDAYQYEIFEKHTLAQIAKVTRETLIQKLLAGGVWPYIRQRPFTKIADYTKPAKAIFVNCMDTAPLANDPSFSLKERGEDFKAGIQALKVLSDKIHLVTNGGSQGPFGDVEGVTRHTFSGKHPAGLVGTHINKVDPINKGETVWFVHARDLVMIGQFLLSGRYPIERIVAVAGNGAQKPHYVRTQVGTKIKDLVAGNLADGEMRFISGNVLSGSLKDPEKPLGFYDDLLTIIPEGREQHLLGWANPFKSVPSYTRAFISGFFSGTKYKMNTNINGGHRAIIVSGNYDEVVALDVHAEFLIKATLAQDIDMMEQLGILECDPEDFSLCTYICPSKTEVSQIIADGLELMEKEG</sequence>
<dbReference type="InterPro" id="IPR008703">
    <property type="entry name" value="NqrA"/>
</dbReference>
<gene>
    <name evidence="8" type="primary">nqrA</name>
    <name evidence="12" type="ORF">J3U87_11975</name>
</gene>
<keyword evidence="1 8" id="KW-0813">Transport</keyword>
<dbReference type="AlphaFoldDB" id="A0A8A4TUY1"/>
<dbReference type="RefSeq" id="WP_237383266.1">
    <property type="nucleotide sequence ID" value="NZ_CP071793.1"/>
</dbReference>
<dbReference type="InterPro" id="IPR056147">
    <property type="entry name" value="NQRA_N"/>
</dbReference>
<dbReference type="NCBIfam" id="TIGR01936">
    <property type="entry name" value="nqrA"/>
    <property type="match status" value="1"/>
</dbReference>
<keyword evidence="4 8" id="KW-0915">Sodium</keyword>
<dbReference type="PANTHER" id="PTHR37839">
    <property type="entry name" value="NA(+)-TRANSLOCATING NADH-QUINONE REDUCTASE SUBUNIT A"/>
    <property type="match status" value="1"/>
</dbReference>
<dbReference type="Proteomes" id="UP000663929">
    <property type="component" value="Chromosome"/>
</dbReference>
<accession>A0A8A4TUY1</accession>
<reference evidence="12" key="1">
    <citation type="submission" date="2021-03" db="EMBL/GenBank/DDBJ databases">
        <title>Acanthopleuribacteraceae sp. M133.</title>
        <authorList>
            <person name="Wang G."/>
        </authorList>
    </citation>
    <scope>NUCLEOTIDE SEQUENCE</scope>
    <source>
        <strain evidence="12">M133</strain>
    </source>
</reference>
<comment type="similarity">
    <text evidence="8">Belongs to the NqrA family.</text>
</comment>
<comment type="subunit">
    <text evidence="8">Composed of six subunits; NqrA, NqrB, NqrC, NqrD, NqrE and NqrF.</text>
</comment>
<dbReference type="InterPro" id="IPR056148">
    <property type="entry name" value="NQRA_2nd"/>
</dbReference>
<evidence type="ECO:0000256" key="1">
    <source>
        <dbReference type="ARBA" id="ARBA00022448"/>
    </source>
</evidence>
<dbReference type="EMBL" id="CP071793">
    <property type="protein sequence ID" value="QTD53167.1"/>
    <property type="molecule type" value="Genomic_DNA"/>
</dbReference>
<evidence type="ECO:0000259" key="9">
    <source>
        <dbReference type="Pfam" id="PF05896"/>
    </source>
</evidence>
<comment type="catalytic activity">
    <reaction evidence="8">
        <text>a ubiquinone + n Na(+)(in) + NADH + H(+) = a ubiquinol + n Na(+)(out) + NAD(+)</text>
        <dbReference type="Rhea" id="RHEA:47748"/>
        <dbReference type="Rhea" id="RHEA-COMP:9565"/>
        <dbReference type="Rhea" id="RHEA-COMP:9566"/>
        <dbReference type="ChEBI" id="CHEBI:15378"/>
        <dbReference type="ChEBI" id="CHEBI:16389"/>
        <dbReference type="ChEBI" id="CHEBI:17976"/>
        <dbReference type="ChEBI" id="CHEBI:29101"/>
        <dbReference type="ChEBI" id="CHEBI:57540"/>
        <dbReference type="ChEBI" id="CHEBI:57945"/>
        <dbReference type="EC" id="7.2.1.1"/>
    </reaction>
</comment>
<evidence type="ECO:0000313" key="13">
    <source>
        <dbReference type="Proteomes" id="UP000663929"/>
    </source>
</evidence>
<keyword evidence="6 8" id="KW-0830">Ubiquinone</keyword>
<keyword evidence="13" id="KW-1185">Reference proteome</keyword>
<dbReference type="HAMAP" id="MF_00425">
    <property type="entry name" value="NqrA"/>
    <property type="match status" value="1"/>
</dbReference>
<dbReference type="PANTHER" id="PTHR37839:SF1">
    <property type="entry name" value="NA(+)-TRANSLOCATING NADH-QUINONE REDUCTASE SUBUNIT A"/>
    <property type="match status" value="1"/>
</dbReference>
<dbReference type="GO" id="GO:0016655">
    <property type="term" value="F:oxidoreductase activity, acting on NAD(P)H, quinone or similar compound as acceptor"/>
    <property type="evidence" value="ECO:0007669"/>
    <property type="project" value="UniProtKB-UniRule"/>
</dbReference>
<organism evidence="12 13">
    <name type="scientific">Sulfidibacter corallicola</name>
    <dbReference type="NCBI Taxonomy" id="2818388"/>
    <lineage>
        <taxon>Bacteria</taxon>
        <taxon>Pseudomonadati</taxon>
        <taxon>Acidobacteriota</taxon>
        <taxon>Holophagae</taxon>
        <taxon>Acanthopleuribacterales</taxon>
        <taxon>Acanthopleuribacteraceae</taxon>
        <taxon>Sulfidibacter</taxon>
    </lineage>
</organism>
<feature type="domain" description="NqrA second alpha/beta" evidence="11">
    <location>
        <begin position="117"/>
        <end position="258"/>
    </location>
</feature>
<keyword evidence="2 8" id="KW-1278">Translocase</keyword>
<evidence type="ECO:0000256" key="4">
    <source>
        <dbReference type="ARBA" id="ARBA00023053"/>
    </source>
</evidence>
<dbReference type="KEGG" id="scor:J3U87_11975"/>
<dbReference type="NCBIfam" id="NF003761">
    <property type="entry name" value="PRK05352.1-4"/>
    <property type="match status" value="1"/>
</dbReference>
<evidence type="ECO:0000313" key="12">
    <source>
        <dbReference type="EMBL" id="QTD53167.1"/>
    </source>
</evidence>
<keyword evidence="5 8" id="KW-0406">Ion transport</keyword>
<proteinExistence type="inferred from homology"/>
<dbReference type="Pfam" id="PF05896">
    <property type="entry name" value="NQRA_N"/>
    <property type="match status" value="1"/>
</dbReference>
<dbReference type="GO" id="GO:0006814">
    <property type="term" value="P:sodium ion transport"/>
    <property type="evidence" value="ECO:0007669"/>
    <property type="project" value="UniProtKB-UniRule"/>
</dbReference>
<keyword evidence="3 8" id="KW-0520">NAD</keyword>
<evidence type="ECO:0000259" key="11">
    <source>
        <dbReference type="Pfam" id="PF24836"/>
    </source>
</evidence>
<keyword evidence="7 8" id="KW-0739">Sodium transport</keyword>
<dbReference type="InterPro" id="IPR022615">
    <property type="entry name" value="NqrA_C_domain"/>
</dbReference>
<evidence type="ECO:0000259" key="10">
    <source>
        <dbReference type="Pfam" id="PF11973"/>
    </source>
</evidence>
<evidence type="ECO:0000256" key="2">
    <source>
        <dbReference type="ARBA" id="ARBA00022967"/>
    </source>
</evidence>
<dbReference type="EC" id="7.2.1.1" evidence="8"/>
<dbReference type="Pfam" id="PF24836">
    <property type="entry name" value="NQRA_2nd"/>
    <property type="match status" value="1"/>
</dbReference>
<feature type="domain" description="Na(+)-translocating NADH-quinone reductase subunit A C-terminal" evidence="10">
    <location>
        <begin position="264"/>
        <end position="310"/>
    </location>
</feature>
<evidence type="ECO:0000256" key="8">
    <source>
        <dbReference type="HAMAP-Rule" id="MF_00425"/>
    </source>
</evidence>
<name>A0A8A4TUY1_SULCO</name>
<dbReference type="Pfam" id="PF11973">
    <property type="entry name" value="NQRA_SLBB"/>
    <property type="match status" value="1"/>
</dbReference>
<evidence type="ECO:0000256" key="5">
    <source>
        <dbReference type="ARBA" id="ARBA00023065"/>
    </source>
</evidence>